<feature type="domain" description="Glycosyltransferase 2-like" evidence="1">
    <location>
        <begin position="3"/>
        <end position="159"/>
    </location>
</feature>
<gene>
    <name evidence="2" type="ORF">SAMN05421866_1247</name>
</gene>
<dbReference type="GO" id="GO:0016758">
    <property type="term" value="F:hexosyltransferase activity"/>
    <property type="evidence" value="ECO:0007669"/>
    <property type="project" value="UniProtKB-ARBA"/>
</dbReference>
<dbReference type="PANTHER" id="PTHR22916">
    <property type="entry name" value="GLYCOSYLTRANSFERASE"/>
    <property type="match status" value="1"/>
</dbReference>
<dbReference type="EMBL" id="FQWT01000001">
    <property type="protein sequence ID" value="SHG69577.1"/>
    <property type="molecule type" value="Genomic_DNA"/>
</dbReference>
<dbReference type="Proteomes" id="UP000184047">
    <property type="component" value="Unassembled WGS sequence"/>
</dbReference>
<dbReference type="PANTHER" id="PTHR22916:SF3">
    <property type="entry name" value="UDP-GLCNAC:BETAGAL BETA-1,3-N-ACETYLGLUCOSAMINYLTRANSFERASE-LIKE PROTEIN 1"/>
    <property type="match status" value="1"/>
</dbReference>
<evidence type="ECO:0000313" key="3">
    <source>
        <dbReference type="Proteomes" id="UP000184047"/>
    </source>
</evidence>
<dbReference type="SUPFAM" id="SSF53448">
    <property type="entry name" value="Nucleotide-diphospho-sugar transferases"/>
    <property type="match status" value="1"/>
</dbReference>
<proteinExistence type="predicted"/>
<protein>
    <submittedName>
        <fullName evidence="2">Glycosyltransferase involved in cell wall bisynthesis</fullName>
    </submittedName>
</protein>
<evidence type="ECO:0000313" key="2">
    <source>
        <dbReference type="EMBL" id="SHG69577.1"/>
    </source>
</evidence>
<dbReference type="InterPro" id="IPR029044">
    <property type="entry name" value="Nucleotide-diphossugar_trans"/>
</dbReference>
<evidence type="ECO:0000259" key="1">
    <source>
        <dbReference type="Pfam" id="PF00535"/>
    </source>
</evidence>
<reference evidence="3" key="1">
    <citation type="submission" date="2016-11" db="EMBL/GenBank/DDBJ databases">
        <authorList>
            <person name="Varghese N."/>
            <person name="Submissions S."/>
        </authorList>
    </citation>
    <scope>NUCLEOTIDE SEQUENCE [LARGE SCALE GENOMIC DNA]</scope>
    <source>
        <strain evidence="3">DSM 19055</strain>
    </source>
</reference>
<dbReference type="InterPro" id="IPR001173">
    <property type="entry name" value="Glyco_trans_2-like"/>
</dbReference>
<dbReference type="OrthoDB" id="597270at2"/>
<dbReference type="STRING" id="421058.SAMN05421866_1247"/>
<dbReference type="RefSeq" id="WP_073060955.1">
    <property type="nucleotide sequence ID" value="NZ_FQWT01000001.1"/>
</dbReference>
<keyword evidence="3" id="KW-1185">Reference proteome</keyword>
<organism evidence="2 3">
    <name type="scientific">Chryseobacterium oranimense</name>
    <dbReference type="NCBI Taxonomy" id="421058"/>
    <lineage>
        <taxon>Bacteria</taxon>
        <taxon>Pseudomonadati</taxon>
        <taxon>Bacteroidota</taxon>
        <taxon>Flavobacteriia</taxon>
        <taxon>Flavobacteriales</taxon>
        <taxon>Weeksellaceae</taxon>
        <taxon>Chryseobacterium group</taxon>
        <taxon>Chryseobacterium</taxon>
    </lineage>
</organism>
<dbReference type="AlphaFoldDB" id="A0A1M5LX11"/>
<keyword evidence="2" id="KW-0808">Transferase</keyword>
<dbReference type="CDD" id="cd00761">
    <property type="entry name" value="Glyco_tranf_GTA_type"/>
    <property type="match status" value="1"/>
</dbReference>
<dbReference type="Gene3D" id="3.90.550.10">
    <property type="entry name" value="Spore Coat Polysaccharide Biosynthesis Protein SpsA, Chain A"/>
    <property type="match status" value="1"/>
</dbReference>
<dbReference type="Pfam" id="PF00535">
    <property type="entry name" value="Glycos_transf_2"/>
    <property type="match status" value="1"/>
</dbReference>
<sequence>MISVIIPAYNSEDTIIKALNSVKNQTYKGDIEIIVINDGSKDSTQNMVENYQNENKNINLILINQVNSGVSKARNEGLKRSKGEYICFLDSDDVWLNNKLEVQMENFNDDIDFICALRNNDHITYPYKVKNGIAEITLRKLLLKTVGQTSTAIFKRKILENTGYFDEKQKYSEDANYWLRISLNNKMILLNQKLVITDNDYGQKGLSSNFSEMELGVQKNIKEMFYLKKINVLEYLFFNFFSKIKYIRRIYL</sequence>
<name>A0A1M5LX11_9FLAO</name>
<accession>A0A1M5LX11</accession>